<feature type="transmembrane region" description="Helical" evidence="1">
    <location>
        <begin position="85"/>
        <end position="103"/>
    </location>
</feature>
<keyword evidence="1" id="KW-0812">Transmembrane</keyword>
<keyword evidence="3" id="KW-1185">Reference proteome</keyword>
<protein>
    <submittedName>
        <fullName evidence="2">DUF6232 family protein</fullName>
    </submittedName>
</protein>
<comment type="caution">
    <text evidence="2">The sequence shown here is derived from an EMBL/GenBank/DDBJ whole genome shotgun (WGS) entry which is preliminary data.</text>
</comment>
<keyword evidence="1" id="KW-0472">Membrane</keyword>
<evidence type="ECO:0000313" key="2">
    <source>
        <dbReference type="EMBL" id="MFC4134747.1"/>
    </source>
</evidence>
<proteinExistence type="predicted"/>
<dbReference type="RefSeq" id="WP_253761112.1">
    <property type="nucleotide sequence ID" value="NZ_JAMZDZ010000001.1"/>
</dbReference>
<dbReference type="EMBL" id="JBHSAY010000015">
    <property type="protein sequence ID" value="MFC4134747.1"/>
    <property type="molecule type" value="Genomic_DNA"/>
</dbReference>
<feature type="transmembrane region" description="Helical" evidence="1">
    <location>
        <begin position="52"/>
        <end position="73"/>
    </location>
</feature>
<keyword evidence="1" id="KW-1133">Transmembrane helix</keyword>
<evidence type="ECO:0000313" key="3">
    <source>
        <dbReference type="Proteomes" id="UP001595816"/>
    </source>
</evidence>
<evidence type="ECO:0000256" key="1">
    <source>
        <dbReference type="SAM" id="Phobius"/>
    </source>
</evidence>
<gene>
    <name evidence="2" type="ORF">ACFOZ4_29410</name>
</gene>
<dbReference type="Pfam" id="PF19744">
    <property type="entry name" value="DUF6232"/>
    <property type="match status" value="1"/>
</dbReference>
<accession>A0ABV8LUK1</accession>
<name>A0ABV8LUK1_9ACTN</name>
<dbReference type="Proteomes" id="UP001595816">
    <property type="component" value="Unassembled WGS sequence"/>
</dbReference>
<dbReference type="InterPro" id="IPR045629">
    <property type="entry name" value="DUF6232"/>
</dbReference>
<sequence>MIVYYRDRHVQVTSEALHVGESRIPLARLQYVWHREGVAEPAVRLRRTQRGVIGFALIVGALLALIGVLYVFAGVVGQAAGAGRVLLPLAGVVALIGFAGPLLEMALHRVDHSVDQGHQVHEICAVIDGVERRLIRIADTHRFGKIYRALERALEDTEGGALEAAEFAQGSEDGT</sequence>
<reference evidence="3" key="1">
    <citation type="journal article" date="2019" name="Int. J. Syst. Evol. Microbiol.">
        <title>The Global Catalogue of Microorganisms (GCM) 10K type strain sequencing project: providing services to taxonomists for standard genome sequencing and annotation.</title>
        <authorList>
            <consortium name="The Broad Institute Genomics Platform"/>
            <consortium name="The Broad Institute Genome Sequencing Center for Infectious Disease"/>
            <person name="Wu L."/>
            <person name="Ma J."/>
        </authorList>
    </citation>
    <scope>NUCLEOTIDE SEQUENCE [LARGE SCALE GENOMIC DNA]</scope>
    <source>
        <strain evidence="3">CGMCC 4.7289</strain>
    </source>
</reference>
<organism evidence="2 3">
    <name type="scientific">Hamadaea flava</name>
    <dbReference type="NCBI Taxonomy" id="1742688"/>
    <lineage>
        <taxon>Bacteria</taxon>
        <taxon>Bacillati</taxon>
        <taxon>Actinomycetota</taxon>
        <taxon>Actinomycetes</taxon>
        <taxon>Micromonosporales</taxon>
        <taxon>Micromonosporaceae</taxon>
        <taxon>Hamadaea</taxon>
    </lineage>
</organism>